<keyword evidence="2" id="KW-0269">Exonuclease</keyword>
<dbReference type="EMBL" id="CADCTN010000095">
    <property type="protein sequence ID" value="CAA9238311.1"/>
    <property type="molecule type" value="Genomic_DNA"/>
</dbReference>
<feature type="compositionally biased region" description="Basic and acidic residues" evidence="1">
    <location>
        <begin position="1"/>
        <end position="12"/>
    </location>
</feature>
<gene>
    <name evidence="2" type="ORF">AVDCRST_MAG52-1457</name>
</gene>
<dbReference type="AlphaFoldDB" id="A0A6J4I0E8"/>
<sequence>MSIELHDDREAAESLDAGRGTSDRARPNVSGDLPSVLEVGPMFRRAVAGYDRFQVDTYVRWAEDELVAADRERAHLVARQLESEAALAEARTLLSHSAGGAEYVLASQRIGSMLASAADQAETIRAAAENHRSVARAQAEVIAADARRVLAEAESGATQLLTEAAAQVAAMTDEARRVLAEAERAGREVRAEADGHLAQARAVETLALEQAERIRRQALEDAGAARLAARAEVVRMLETARAQRRRTDAEASAVRDGAERDAATRRAALLAETAQLEQRRETLRAELETVPEPVVASSGALYLHARAYLERIQGRLGRHVPPGGTAAGPTSHVPTRTSERTAA</sequence>
<reference evidence="2" key="1">
    <citation type="submission" date="2020-02" db="EMBL/GenBank/DDBJ databases">
        <authorList>
            <person name="Meier V. D."/>
        </authorList>
    </citation>
    <scope>NUCLEOTIDE SEQUENCE</scope>
    <source>
        <strain evidence="2">AVDCRST_MAG52</strain>
    </source>
</reference>
<organism evidence="2">
    <name type="scientific">uncultured Blastococcus sp</name>
    <dbReference type="NCBI Taxonomy" id="217144"/>
    <lineage>
        <taxon>Bacteria</taxon>
        <taxon>Bacillati</taxon>
        <taxon>Actinomycetota</taxon>
        <taxon>Actinomycetes</taxon>
        <taxon>Geodermatophilales</taxon>
        <taxon>Geodermatophilaceae</taxon>
        <taxon>Blastococcus</taxon>
        <taxon>environmental samples</taxon>
    </lineage>
</organism>
<accession>A0A6J4I0E8</accession>
<protein>
    <submittedName>
        <fullName evidence="2">Exonuclease SbcC</fullName>
    </submittedName>
</protein>
<feature type="region of interest" description="Disordered" evidence="1">
    <location>
        <begin position="316"/>
        <end position="343"/>
    </location>
</feature>
<keyword evidence="2" id="KW-0378">Hydrolase</keyword>
<proteinExistence type="predicted"/>
<evidence type="ECO:0000256" key="1">
    <source>
        <dbReference type="SAM" id="MobiDB-lite"/>
    </source>
</evidence>
<feature type="region of interest" description="Disordered" evidence="1">
    <location>
        <begin position="1"/>
        <end position="30"/>
    </location>
</feature>
<keyword evidence="2" id="KW-0540">Nuclease</keyword>
<dbReference type="GO" id="GO:0004527">
    <property type="term" value="F:exonuclease activity"/>
    <property type="evidence" value="ECO:0007669"/>
    <property type="project" value="UniProtKB-KW"/>
</dbReference>
<evidence type="ECO:0000313" key="2">
    <source>
        <dbReference type="EMBL" id="CAA9238311.1"/>
    </source>
</evidence>
<name>A0A6J4I0E8_9ACTN</name>